<organism evidence="11 12">
    <name type="scientific">Ruminococcus bicirculans</name>
    <name type="common">ex Wegman et al. 2014</name>
    <dbReference type="NCBI Taxonomy" id="1160721"/>
    <lineage>
        <taxon>Bacteria</taxon>
        <taxon>Bacillati</taxon>
        <taxon>Bacillota</taxon>
        <taxon>Clostridia</taxon>
        <taxon>Eubacteriales</taxon>
        <taxon>Oscillospiraceae</taxon>
        <taxon>Ruminococcus</taxon>
    </lineage>
</organism>
<dbReference type="InterPro" id="IPR027417">
    <property type="entry name" value="P-loop_NTPase"/>
</dbReference>
<dbReference type="Pfam" id="PF00580">
    <property type="entry name" value="UvrD-helicase"/>
    <property type="match status" value="1"/>
</dbReference>
<evidence type="ECO:0000256" key="7">
    <source>
        <dbReference type="ARBA" id="ARBA00034808"/>
    </source>
</evidence>
<evidence type="ECO:0000256" key="6">
    <source>
        <dbReference type="ARBA" id="ARBA00034617"/>
    </source>
</evidence>
<evidence type="ECO:0000256" key="3">
    <source>
        <dbReference type="ARBA" id="ARBA00022806"/>
    </source>
</evidence>
<evidence type="ECO:0000256" key="2">
    <source>
        <dbReference type="ARBA" id="ARBA00022801"/>
    </source>
</evidence>
<dbReference type="SUPFAM" id="SSF52540">
    <property type="entry name" value="P-loop containing nucleoside triphosphate hydrolases"/>
    <property type="match status" value="1"/>
</dbReference>
<dbReference type="Proteomes" id="UP001213042">
    <property type="component" value="Unassembled WGS sequence"/>
</dbReference>
<feature type="domain" description="UvrD-like helicase ATP-binding" evidence="9">
    <location>
        <begin position="186"/>
        <end position="302"/>
    </location>
</feature>
<dbReference type="GO" id="GO:0003677">
    <property type="term" value="F:DNA binding"/>
    <property type="evidence" value="ECO:0007669"/>
    <property type="project" value="InterPro"/>
</dbReference>
<dbReference type="GO" id="GO:0043138">
    <property type="term" value="F:3'-5' DNA helicase activity"/>
    <property type="evidence" value="ECO:0007669"/>
    <property type="project" value="UniProtKB-EC"/>
</dbReference>
<evidence type="ECO:0000256" key="1">
    <source>
        <dbReference type="ARBA" id="ARBA00022741"/>
    </source>
</evidence>
<evidence type="ECO:0000313" key="12">
    <source>
        <dbReference type="Proteomes" id="UP001213042"/>
    </source>
</evidence>
<feature type="domain" description="UvrD-like helicase C-terminal" evidence="10">
    <location>
        <begin position="533"/>
        <end position="603"/>
    </location>
</feature>
<dbReference type="InterPro" id="IPR014016">
    <property type="entry name" value="UvrD-like_ATP-bd"/>
</dbReference>
<dbReference type="InterPro" id="IPR014017">
    <property type="entry name" value="DNA_helicase_UvrD-like_C"/>
</dbReference>
<name>A0AAW6EI06_9FIRM</name>
<keyword evidence="4" id="KW-0067">ATP-binding</keyword>
<evidence type="ECO:0000259" key="9">
    <source>
        <dbReference type="Pfam" id="PF00580"/>
    </source>
</evidence>
<dbReference type="EC" id="5.6.2.4" evidence="7"/>
<reference evidence="11" key="1">
    <citation type="submission" date="2023-01" db="EMBL/GenBank/DDBJ databases">
        <title>Human gut microbiome strain richness.</title>
        <authorList>
            <person name="Chen-Liaw A."/>
        </authorList>
    </citation>
    <scope>NUCLEOTIDE SEQUENCE</scope>
    <source>
        <strain evidence="11">D43st1_D9_D43t1_170807</strain>
    </source>
</reference>
<evidence type="ECO:0000313" key="11">
    <source>
        <dbReference type="EMBL" id="MDB8750227.1"/>
    </source>
</evidence>
<evidence type="ECO:0000259" key="10">
    <source>
        <dbReference type="Pfam" id="PF13361"/>
    </source>
</evidence>
<gene>
    <name evidence="11" type="ORF">PNW00_07180</name>
</gene>
<comment type="caution">
    <text evidence="11">The sequence shown here is derived from an EMBL/GenBank/DDBJ whole genome shotgun (WGS) entry which is preliminary data.</text>
</comment>
<dbReference type="Pfam" id="PF13361">
    <property type="entry name" value="UvrD_C"/>
    <property type="match status" value="1"/>
</dbReference>
<dbReference type="GO" id="GO:0016787">
    <property type="term" value="F:hydrolase activity"/>
    <property type="evidence" value="ECO:0007669"/>
    <property type="project" value="UniProtKB-KW"/>
</dbReference>
<dbReference type="AlphaFoldDB" id="A0AAW6EI06"/>
<proteinExistence type="predicted"/>
<dbReference type="GO" id="GO:0005524">
    <property type="term" value="F:ATP binding"/>
    <property type="evidence" value="ECO:0007669"/>
    <property type="project" value="UniProtKB-KW"/>
</dbReference>
<sequence>MTESNINITSNVYIRKDLDITKDREYTKKITGVKRLTDIRNRYIGTENIPLNDAQRKIMEGNQTCSYAKSGEMSFGPVMVNGKLEWVNRCEYTKCKGFGGCKPLHIQRTPVPEEQTEDIESLQEFMKKLGIVKKDDIISVKIDRNVAKLKESPKKFIAPRENSVKEIKESISKYTEITEPSCIINAPLETHIILNSGPGTGKTYTIIQRLMYILKNDLCPAEDIYILCYTRSAKKVIETKLEQAIADDIIPPAAKNICILTFDSYATYFLMEMKEQGVIKENFDKYDYNERIKLFNKYISKEDFEDISYFVVDEIQDLVNERAEMVLKILSNLKCGYLLAGDRCQSIYDYEADKDATIDSVEFYKRAESLFPKDMRRYEITVNRRQTAELAKEAAKMRQVLLNDSFVKQNEYAKNVSLKYLGKTKIETYIKALDHAPTVSTAILCRNNGEAEYISSLLCKKGIPHNLNRGVNNTASLPRWIADVFWDHCFENISKSDFIERFKFRCSCDIDPEILWKHLCKLTNTKDDTIINVSKLTTALTVSNNIPNDFYGKPPMLTVSTTHRAKGSEFDKVILIESAIDTSSKGAEEARIQYVALTRPKMQFETMSKTTRYFMRIMSGRVIETGLHNIYKTLNRYCKCIAVGLTGDIDVNSFVSGNFDSILDLQQYIIENVKLYDELSAKRSPVTGRYEICHKGRCIGSLSKEMIAEIDLGVRSTDYKYNLPKELENLYVSGITTEILKQFNTNVPIEYQKSKICFGIQITGLARLIFEKK</sequence>
<evidence type="ECO:0000256" key="4">
    <source>
        <dbReference type="ARBA" id="ARBA00022840"/>
    </source>
</evidence>
<evidence type="ECO:0000256" key="5">
    <source>
        <dbReference type="ARBA" id="ARBA00023235"/>
    </source>
</evidence>
<dbReference type="PANTHER" id="PTHR11070:SF2">
    <property type="entry name" value="ATP-DEPENDENT DNA HELICASE SRS2"/>
    <property type="match status" value="1"/>
</dbReference>
<evidence type="ECO:0000256" key="8">
    <source>
        <dbReference type="ARBA" id="ARBA00048988"/>
    </source>
</evidence>
<dbReference type="GO" id="GO:0000725">
    <property type="term" value="P:recombinational repair"/>
    <property type="evidence" value="ECO:0007669"/>
    <property type="project" value="TreeGrafter"/>
</dbReference>
<accession>A0AAW6EI06</accession>
<protein>
    <recommendedName>
        <fullName evidence="7">DNA 3'-5' helicase</fullName>
        <ecNumber evidence="7">5.6.2.4</ecNumber>
    </recommendedName>
</protein>
<keyword evidence="1" id="KW-0547">Nucleotide-binding</keyword>
<keyword evidence="2" id="KW-0378">Hydrolase</keyword>
<dbReference type="InterPro" id="IPR000212">
    <property type="entry name" value="DNA_helicase_UvrD/REP"/>
</dbReference>
<dbReference type="RefSeq" id="WP_195221160.1">
    <property type="nucleotide sequence ID" value="NZ_JADMWL010000011.1"/>
</dbReference>
<dbReference type="PANTHER" id="PTHR11070">
    <property type="entry name" value="UVRD / RECB / PCRA DNA HELICASE FAMILY MEMBER"/>
    <property type="match status" value="1"/>
</dbReference>
<comment type="catalytic activity">
    <reaction evidence="6">
        <text>Couples ATP hydrolysis with the unwinding of duplex DNA by translocating in the 3'-5' direction.</text>
        <dbReference type="EC" id="5.6.2.4"/>
    </reaction>
</comment>
<comment type="catalytic activity">
    <reaction evidence="8">
        <text>ATP + H2O = ADP + phosphate + H(+)</text>
        <dbReference type="Rhea" id="RHEA:13065"/>
        <dbReference type="ChEBI" id="CHEBI:15377"/>
        <dbReference type="ChEBI" id="CHEBI:15378"/>
        <dbReference type="ChEBI" id="CHEBI:30616"/>
        <dbReference type="ChEBI" id="CHEBI:43474"/>
        <dbReference type="ChEBI" id="CHEBI:456216"/>
        <dbReference type="EC" id="5.6.2.4"/>
    </reaction>
</comment>
<keyword evidence="5" id="KW-0413">Isomerase</keyword>
<keyword evidence="3" id="KW-0347">Helicase</keyword>
<dbReference type="Gene3D" id="3.40.50.300">
    <property type="entry name" value="P-loop containing nucleotide triphosphate hydrolases"/>
    <property type="match status" value="2"/>
</dbReference>
<dbReference type="EMBL" id="JAQMLU010000010">
    <property type="protein sequence ID" value="MDB8750227.1"/>
    <property type="molecule type" value="Genomic_DNA"/>
</dbReference>